<evidence type="ECO:0000256" key="4">
    <source>
        <dbReference type="ARBA" id="ARBA00022692"/>
    </source>
</evidence>
<evidence type="ECO:0000256" key="6">
    <source>
        <dbReference type="ARBA" id="ARBA00023136"/>
    </source>
</evidence>
<feature type="transmembrane region" description="Helical" evidence="7">
    <location>
        <begin position="20"/>
        <end position="51"/>
    </location>
</feature>
<dbReference type="InterPro" id="IPR036938">
    <property type="entry name" value="PAP2/HPO_sf"/>
</dbReference>
<dbReference type="RefSeq" id="WP_090381072.1">
    <property type="nucleotide sequence ID" value="NZ_FNSC01000001.1"/>
</dbReference>
<feature type="transmembrane region" description="Helical" evidence="7">
    <location>
        <begin position="176"/>
        <end position="196"/>
    </location>
</feature>
<dbReference type="Pfam" id="PF01569">
    <property type="entry name" value="PAP2"/>
    <property type="match status" value="1"/>
</dbReference>
<dbReference type="PANTHER" id="PTHR30353">
    <property type="entry name" value="INNER MEMBRANE PROTEIN DEDA-RELATED"/>
    <property type="match status" value="1"/>
</dbReference>
<sequence length="438" mass="46726">MSQWFDTLTLWLSANPEWLGLAIFLLACGECLAIVGILVPGTVLLFAVAALAGNGALGLGETLLLAFCGGLLGDCLSYALGRHFHQDIGRLPVLRNHPQWLNSAHGYFVRYGVASLLVGRFIGPLRPMLPMVAGMFDMPFVRFFSVSLLAGLGWSIAYMLPGWATGAALRLPLPEGFWTQAGAIAACVALVVGISVQGSLRGQRHASLLTAAASLALLIGLMLSWPHLSQLDQGLLTLVQEHRSAALDTLMVLVTRLGDMRTQLAAAVLLCLILLATRQWRALCLAIGSLLGTALANGALKAFFARSRPDVLLEPLNSFSFPSGHSSAAFAFFLLLGVLAGRGQPTRMRLTWLLLACLPAAAIAGSRIYLGVHWPSDIIAGAMLAACFCALSLALVQWRTPLPALSGKVWWLLLPAIIALLGGITTWQLSAGVLLYRY</sequence>
<feature type="domain" description="Phosphatidic acid phosphatase type 2/haloperoxidase" evidence="8">
    <location>
        <begin position="282"/>
        <end position="393"/>
    </location>
</feature>
<feature type="transmembrane region" description="Helical" evidence="7">
    <location>
        <begin position="283"/>
        <end position="304"/>
    </location>
</feature>
<dbReference type="SMART" id="SM00014">
    <property type="entry name" value="acidPPc"/>
    <property type="match status" value="1"/>
</dbReference>
<feature type="transmembrane region" description="Helical" evidence="7">
    <location>
        <begin position="324"/>
        <end position="340"/>
    </location>
</feature>
<evidence type="ECO:0000256" key="7">
    <source>
        <dbReference type="SAM" id="Phobius"/>
    </source>
</evidence>
<reference evidence="10" key="1">
    <citation type="submission" date="2016-10" db="EMBL/GenBank/DDBJ databases">
        <authorList>
            <person name="Varghese N."/>
            <person name="Submissions S."/>
        </authorList>
    </citation>
    <scope>NUCLEOTIDE SEQUENCE [LARGE SCALE GENOMIC DNA]</scope>
    <source>
        <strain evidence="10">DSM 12111</strain>
    </source>
</reference>
<evidence type="ECO:0000313" key="10">
    <source>
        <dbReference type="Proteomes" id="UP000242849"/>
    </source>
</evidence>
<dbReference type="Pfam" id="PF09335">
    <property type="entry name" value="VTT_dom"/>
    <property type="match status" value="1"/>
</dbReference>
<evidence type="ECO:0000256" key="3">
    <source>
        <dbReference type="ARBA" id="ARBA00022475"/>
    </source>
</evidence>
<gene>
    <name evidence="9" type="ORF">SAMN05421553_2492</name>
</gene>
<keyword evidence="5 7" id="KW-1133">Transmembrane helix</keyword>
<protein>
    <submittedName>
        <fullName evidence="9">Undecaprenyl-diphosphatase</fullName>
    </submittedName>
</protein>
<keyword evidence="6 7" id="KW-0472">Membrane</keyword>
<evidence type="ECO:0000259" key="8">
    <source>
        <dbReference type="SMART" id="SM00014"/>
    </source>
</evidence>
<dbReference type="GO" id="GO:0005886">
    <property type="term" value="C:plasma membrane"/>
    <property type="evidence" value="ECO:0007669"/>
    <property type="project" value="UniProtKB-SubCell"/>
</dbReference>
<dbReference type="SUPFAM" id="SSF48317">
    <property type="entry name" value="Acid phosphatase/Vanadium-dependent haloperoxidase"/>
    <property type="match status" value="1"/>
</dbReference>
<feature type="transmembrane region" description="Helical" evidence="7">
    <location>
        <begin position="208"/>
        <end position="228"/>
    </location>
</feature>
<name>A0A1H4ZXR2_PSEAG</name>
<feature type="transmembrane region" description="Helical" evidence="7">
    <location>
        <begin position="352"/>
        <end position="372"/>
    </location>
</feature>
<dbReference type="PANTHER" id="PTHR30353:SF15">
    <property type="entry name" value="INNER MEMBRANE PROTEIN YABI"/>
    <property type="match status" value="1"/>
</dbReference>
<feature type="transmembrane region" description="Helical" evidence="7">
    <location>
        <begin position="378"/>
        <end position="398"/>
    </location>
</feature>
<dbReference type="InterPro" id="IPR032816">
    <property type="entry name" value="VTT_dom"/>
</dbReference>
<feature type="transmembrane region" description="Helical" evidence="7">
    <location>
        <begin position="143"/>
        <end position="164"/>
    </location>
</feature>
<dbReference type="STRING" id="53406.SAMN05421553_2492"/>
<feature type="transmembrane region" description="Helical" evidence="7">
    <location>
        <begin position="260"/>
        <end position="276"/>
    </location>
</feature>
<keyword evidence="10" id="KW-1185">Reference proteome</keyword>
<accession>A0A1H4ZXR2</accession>
<organism evidence="9 10">
    <name type="scientific">Pseudomonas anguilliseptica</name>
    <dbReference type="NCBI Taxonomy" id="53406"/>
    <lineage>
        <taxon>Bacteria</taxon>
        <taxon>Pseudomonadati</taxon>
        <taxon>Pseudomonadota</taxon>
        <taxon>Gammaproteobacteria</taxon>
        <taxon>Pseudomonadales</taxon>
        <taxon>Pseudomonadaceae</taxon>
        <taxon>Pseudomonas</taxon>
    </lineage>
</organism>
<dbReference type="OrthoDB" id="9780918at2"/>
<dbReference type="EMBL" id="FNSC01000001">
    <property type="protein sequence ID" value="SED34468.1"/>
    <property type="molecule type" value="Genomic_DNA"/>
</dbReference>
<comment type="similarity">
    <text evidence="2">Belongs to the DedA family.</text>
</comment>
<evidence type="ECO:0000256" key="1">
    <source>
        <dbReference type="ARBA" id="ARBA00004651"/>
    </source>
</evidence>
<keyword evidence="3" id="KW-1003">Cell membrane</keyword>
<dbReference type="CDD" id="cd03392">
    <property type="entry name" value="PAP2_like_2"/>
    <property type="match status" value="1"/>
</dbReference>
<evidence type="ECO:0000313" key="9">
    <source>
        <dbReference type="EMBL" id="SED34468.1"/>
    </source>
</evidence>
<dbReference type="InterPro" id="IPR032818">
    <property type="entry name" value="DedA-like"/>
</dbReference>
<dbReference type="InterPro" id="IPR000326">
    <property type="entry name" value="PAP2/HPO"/>
</dbReference>
<evidence type="ECO:0000256" key="5">
    <source>
        <dbReference type="ARBA" id="ARBA00022989"/>
    </source>
</evidence>
<proteinExistence type="inferred from homology"/>
<feature type="transmembrane region" description="Helical" evidence="7">
    <location>
        <begin position="410"/>
        <end position="436"/>
    </location>
</feature>
<evidence type="ECO:0000256" key="2">
    <source>
        <dbReference type="ARBA" id="ARBA00010792"/>
    </source>
</evidence>
<dbReference type="Proteomes" id="UP000242849">
    <property type="component" value="Unassembled WGS sequence"/>
</dbReference>
<dbReference type="AlphaFoldDB" id="A0A1H4ZXR2"/>
<comment type="subcellular location">
    <subcellularLocation>
        <location evidence="1">Cell membrane</location>
        <topology evidence="1">Multi-pass membrane protein</topology>
    </subcellularLocation>
</comment>
<dbReference type="Gene3D" id="1.20.144.10">
    <property type="entry name" value="Phosphatidic acid phosphatase type 2/haloperoxidase"/>
    <property type="match status" value="2"/>
</dbReference>
<feature type="transmembrane region" description="Helical" evidence="7">
    <location>
        <begin position="63"/>
        <end position="84"/>
    </location>
</feature>
<keyword evidence="4 7" id="KW-0812">Transmembrane</keyword>